<keyword evidence="4" id="KW-1185">Reference proteome</keyword>
<feature type="region of interest" description="Disordered" evidence="2">
    <location>
        <begin position="208"/>
        <end position="293"/>
    </location>
</feature>
<accession>A0A2C6JR14</accession>
<evidence type="ECO:0000313" key="3">
    <source>
        <dbReference type="EMBL" id="PHJ18111.1"/>
    </source>
</evidence>
<dbReference type="GeneID" id="94431415"/>
<feature type="compositionally biased region" description="Basic and acidic residues" evidence="2">
    <location>
        <begin position="278"/>
        <end position="293"/>
    </location>
</feature>
<feature type="non-terminal residue" evidence="3">
    <location>
        <position position="1"/>
    </location>
</feature>
<dbReference type="EMBL" id="MIGC01004399">
    <property type="protein sequence ID" value="PHJ18111.1"/>
    <property type="molecule type" value="Genomic_DNA"/>
</dbReference>
<evidence type="ECO:0000256" key="1">
    <source>
        <dbReference type="SAM" id="Coils"/>
    </source>
</evidence>
<feature type="compositionally biased region" description="Basic and acidic residues" evidence="2">
    <location>
        <begin position="135"/>
        <end position="169"/>
    </location>
</feature>
<dbReference type="Proteomes" id="UP000221165">
    <property type="component" value="Unassembled WGS sequence"/>
</dbReference>
<keyword evidence="1" id="KW-0175">Coiled coil</keyword>
<dbReference type="AlphaFoldDB" id="A0A2C6JR14"/>
<proteinExistence type="predicted"/>
<gene>
    <name evidence="3" type="ORF">CSUI_008065</name>
</gene>
<evidence type="ECO:0000313" key="4">
    <source>
        <dbReference type="Proteomes" id="UP000221165"/>
    </source>
</evidence>
<name>A0A2C6JR14_9APIC</name>
<reference evidence="3 4" key="1">
    <citation type="journal article" date="2017" name="Int. J. Parasitol.">
        <title>The genome of the protozoan parasite Cystoisospora suis and a reverse vaccinology approach to identify vaccine candidates.</title>
        <authorList>
            <person name="Palmieri N."/>
            <person name="Shrestha A."/>
            <person name="Ruttkowski B."/>
            <person name="Beck T."/>
            <person name="Vogl C."/>
            <person name="Tomley F."/>
            <person name="Blake D.P."/>
            <person name="Joachim A."/>
        </authorList>
    </citation>
    <scope>NUCLEOTIDE SEQUENCE [LARGE SCALE GENOMIC DNA]</scope>
    <source>
        <strain evidence="3 4">Wien I</strain>
    </source>
</reference>
<comment type="caution">
    <text evidence="3">The sequence shown here is derived from an EMBL/GenBank/DDBJ whole genome shotgun (WGS) entry which is preliminary data.</text>
</comment>
<organism evidence="3 4">
    <name type="scientific">Cystoisospora suis</name>
    <dbReference type="NCBI Taxonomy" id="483139"/>
    <lineage>
        <taxon>Eukaryota</taxon>
        <taxon>Sar</taxon>
        <taxon>Alveolata</taxon>
        <taxon>Apicomplexa</taxon>
        <taxon>Conoidasida</taxon>
        <taxon>Coccidia</taxon>
        <taxon>Eucoccidiorida</taxon>
        <taxon>Eimeriorina</taxon>
        <taxon>Sarcocystidae</taxon>
        <taxon>Cystoisospora</taxon>
    </lineage>
</organism>
<protein>
    <submittedName>
        <fullName evidence="3">Uncharacterized protein</fullName>
    </submittedName>
</protein>
<feature type="compositionally biased region" description="Low complexity" evidence="2">
    <location>
        <begin position="102"/>
        <end position="131"/>
    </location>
</feature>
<sequence length="380" mass="43563">SLCFSPGSLLSAIPEIHLCKAEQEKEGDSADFSSTRSVSHLSSLLSSPSLPPQSLFRGELQQRIESDGGSEKFIEGHPRTNLSSSALYDTRLRQVSPPPPLSSYIQPSSSSSLSSLATLLPSSSSSLSSSSTLQHSERKIRGSCDRFVAEREREGERQKDKEEEKRCRGGEGVLEAEDPLYFHYHLPPSSTHTSAYRKREEVIEFPQLEEGLPSPACGDQRPAVLRAPPPPLPRIDDVLSNHRKKPAFPLQHKEKEEEEEEEEEEMTRRMRGVKKKSTSRERGDTATSQKERVERLELSFQHFRERQELVRRLDELVNRQEEEVQMLIEKHREEKRKLEKEERLLILKHKEQLRRLNETHLQQSLFQAQSQIIHQNKSPP</sequence>
<dbReference type="VEuPathDB" id="ToxoDB:CSUI_008065"/>
<feature type="coiled-coil region" evidence="1">
    <location>
        <begin position="303"/>
        <end position="348"/>
    </location>
</feature>
<dbReference type="RefSeq" id="XP_067919821.1">
    <property type="nucleotide sequence ID" value="XM_068068204.1"/>
</dbReference>
<feature type="compositionally biased region" description="Basic and acidic residues" evidence="2">
    <location>
        <begin position="66"/>
        <end position="78"/>
    </location>
</feature>
<feature type="compositionally biased region" description="Acidic residues" evidence="2">
    <location>
        <begin position="256"/>
        <end position="265"/>
    </location>
</feature>
<feature type="region of interest" description="Disordered" evidence="2">
    <location>
        <begin position="66"/>
        <end position="172"/>
    </location>
</feature>
<evidence type="ECO:0000256" key="2">
    <source>
        <dbReference type="SAM" id="MobiDB-lite"/>
    </source>
</evidence>